<sequence>MVDTMYGPIKTPSQKLTLQGWQRRSTKSAPAQFSYGT</sequence>
<dbReference type="EMBL" id="FRCS01000003">
    <property type="protein sequence ID" value="SHN15847.1"/>
    <property type="molecule type" value="Genomic_DNA"/>
</dbReference>
<dbReference type="STRING" id="134849.SAMN05443668_103308"/>
<feature type="region of interest" description="Disordered" evidence="1">
    <location>
        <begin position="1"/>
        <end position="37"/>
    </location>
</feature>
<proteinExistence type="predicted"/>
<feature type="compositionally biased region" description="Polar residues" evidence="1">
    <location>
        <begin position="11"/>
        <end position="37"/>
    </location>
</feature>
<evidence type="ECO:0000256" key="1">
    <source>
        <dbReference type="SAM" id="MobiDB-lite"/>
    </source>
</evidence>
<gene>
    <name evidence="2" type="ORF">SAMN05443668_103308</name>
</gene>
<accession>A0A1M7PFQ0</accession>
<dbReference type="AlphaFoldDB" id="A0A1M7PFQ0"/>
<dbReference type="Proteomes" id="UP000184440">
    <property type="component" value="Unassembled WGS sequence"/>
</dbReference>
<reference evidence="2 3" key="1">
    <citation type="submission" date="2016-11" db="EMBL/GenBank/DDBJ databases">
        <authorList>
            <person name="Jaros S."/>
            <person name="Januszkiewicz K."/>
            <person name="Wedrychowicz H."/>
        </authorList>
    </citation>
    <scope>NUCLEOTIDE SEQUENCE [LARGE SCALE GENOMIC DNA]</scope>
    <source>
        <strain evidence="2 3">DSM 46144</strain>
    </source>
</reference>
<organism evidence="2 3">
    <name type="scientific">Cryptosporangium aurantiacum</name>
    <dbReference type="NCBI Taxonomy" id="134849"/>
    <lineage>
        <taxon>Bacteria</taxon>
        <taxon>Bacillati</taxon>
        <taxon>Actinomycetota</taxon>
        <taxon>Actinomycetes</taxon>
        <taxon>Cryptosporangiales</taxon>
        <taxon>Cryptosporangiaceae</taxon>
        <taxon>Cryptosporangium</taxon>
    </lineage>
</organism>
<keyword evidence="3" id="KW-1185">Reference proteome</keyword>
<name>A0A1M7PFQ0_9ACTN</name>
<evidence type="ECO:0000313" key="2">
    <source>
        <dbReference type="EMBL" id="SHN15847.1"/>
    </source>
</evidence>
<evidence type="ECO:0000313" key="3">
    <source>
        <dbReference type="Proteomes" id="UP000184440"/>
    </source>
</evidence>
<protein>
    <submittedName>
        <fullName evidence="2">Uncharacterized protein</fullName>
    </submittedName>
</protein>